<proteinExistence type="predicted"/>
<feature type="region of interest" description="Disordered" evidence="1">
    <location>
        <begin position="73"/>
        <end position="95"/>
    </location>
</feature>
<feature type="compositionally biased region" description="Polar residues" evidence="1">
    <location>
        <begin position="82"/>
        <end position="95"/>
    </location>
</feature>
<accession>A0A2U1L190</accession>
<dbReference type="EMBL" id="PKPP01012196">
    <property type="protein sequence ID" value="PWA42782.1"/>
    <property type="molecule type" value="Genomic_DNA"/>
</dbReference>
<name>A0A2U1L190_ARTAN</name>
<dbReference type="AlphaFoldDB" id="A0A2U1L190"/>
<dbReference type="OrthoDB" id="1892038at2759"/>
<organism evidence="2 3">
    <name type="scientific">Artemisia annua</name>
    <name type="common">Sweet wormwood</name>
    <dbReference type="NCBI Taxonomy" id="35608"/>
    <lineage>
        <taxon>Eukaryota</taxon>
        <taxon>Viridiplantae</taxon>
        <taxon>Streptophyta</taxon>
        <taxon>Embryophyta</taxon>
        <taxon>Tracheophyta</taxon>
        <taxon>Spermatophyta</taxon>
        <taxon>Magnoliopsida</taxon>
        <taxon>eudicotyledons</taxon>
        <taxon>Gunneridae</taxon>
        <taxon>Pentapetalae</taxon>
        <taxon>asterids</taxon>
        <taxon>campanulids</taxon>
        <taxon>Asterales</taxon>
        <taxon>Asteraceae</taxon>
        <taxon>Asteroideae</taxon>
        <taxon>Anthemideae</taxon>
        <taxon>Artemisiinae</taxon>
        <taxon>Artemisia</taxon>
    </lineage>
</organism>
<dbReference type="GO" id="GO:0009507">
    <property type="term" value="C:chloroplast"/>
    <property type="evidence" value="ECO:0007669"/>
    <property type="project" value="TreeGrafter"/>
</dbReference>
<dbReference type="STRING" id="35608.A0A2U1L190"/>
<reference evidence="2 3" key="1">
    <citation type="journal article" date="2018" name="Mol. Plant">
        <title>The genome of Artemisia annua provides insight into the evolution of Asteraceae family and artemisinin biosynthesis.</title>
        <authorList>
            <person name="Shen Q."/>
            <person name="Zhang L."/>
            <person name="Liao Z."/>
            <person name="Wang S."/>
            <person name="Yan T."/>
            <person name="Shi P."/>
            <person name="Liu M."/>
            <person name="Fu X."/>
            <person name="Pan Q."/>
            <person name="Wang Y."/>
            <person name="Lv Z."/>
            <person name="Lu X."/>
            <person name="Zhang F."/>
            <person name="Jiang W."/>
            <person name="Ma Y."/>
            <person name="Chen M."/>
            <person name="Hao X."/>
            <person name="Li L."/>
            <person name="Tang Y."/>
            <person name="Lv G."/>
            <person name="Zhou Y."/>
            <person name="Sun X."/>
            <person name="Brodelius P.E."/>
            <person name="Rose J.K.C."/>
            <person name="Tang K."/>
        </authorList>
    </citation>
    <scope>NUCLEOTIDE SEQUENCE [LARGE SCALE GENOMIC DNA]</scope>
    <source>
        <strain evidence="3">cv. Huhao1</strain>
        <tissue evidence="2">Leaf</tissue>
    </source>
</reference>
<evidence type="ECO:0000313" key="3">
    <source>
        <dbReference type="Proteomes" id="UP000245207"/>
    </source>
</evidence>
<dbReference type="PANTHER" id="PTHR36374:SF2">
    <property type="entry name" value="SHSP DOMAIN-CONTAINING PROTEIN"/>
    <property type="match status" value="1"/>
</dbReference>
<protein>
    <submittedName>
        <fullName evidence="2">Uncharacterized protein</fullName>
    </submittedName>
</protein>
<evidence type="ECO:0000256" key="1">
    <source>
        <dbReference type="SAM" id="MobiDB-lite"/>
    </source>
</evidence>
<comment type="caution">
    <text evidence="2">The sequence shown here is derived from an EMBL/GenBank/DDBJ whole genome shotgun (WGS) entry which is preliminary data.</text>
</comment>
<evidence type="ECO:0000313" key="2">
    <source>
        <dbReference type="EMBL" id="PWA42782.1"/>
    </source>
</evidence>
<dbReference type="Proteomes" id="UP000245207">
    <property type="component" value="Unassembled WGS sequence"/>
</dbReference>
<dbReference type="PANTHER" id="PTHR36374">
    <property type="entry name" value="OS01G0969000 PROTEIN"/>
    <property type="match status" value="1"/>
</dbReference>
<gene>
    <name evidence="2" type="ORF">CTI12_AA541500</name>
</gene>
<keyword evidence="3" id="KW-1185">Reference proteome</keyword>
<sequence>MADKEITIVTKNDSVSTNPLSAVFSKFSEGFNNLPLPFKFPMAKKVETERKATVYAVGGFFVLKWAWGRWNERRERKKSSNEDPPSSSPTVDENN</sequence>